<feature type="domain" description="SnoaL-like" evidence="1">
    <location>
        <begin position="58"/>
        <end position="160"/>
    </location>
</feature>
<keyword evidence="3" id="KW-1185">Reference proteome</keyword>
<comment type="caution">
    <text evidence="2">The sequence shown here is derived from an EMBL/GenBank/DDBJ whole genome shotgun (WGS) entry which is preliminary data.</text>
</comment>
<proteinExistence type="predicted"/>
<reference evidence="3" key="1">
    <citation type="submission" date="2019-07" db="EMBL/GenBank/DDBJ databases">
        <title>Arthrobacter KR32 sp. nov., isolated from mountain cheese made of cows milk.</title>
        <authorList>
            <person name="Flegler A."/>
        </authorList>
    </citation>
    <scope>NUCLEOTIDE SEQUENCE [LARGE SCALE GENOMIC DNA]</scope>
    <source>
        <strain evidence="3">KR32</strain>
    </source>
</reference>
<organism evidence="2 3">
    <name type="scientific">Arthrobacter bussei</name>
    <dbReference type="NCBI Taxonomy" id="2594179"/>
    <lineage>
        <taxon>Bacteria</taxon>
        <taxon>Bacillati</taxon>
        <taxon>Actinomycetota</taxon>
        <taxon>Actinomycetes</taxon>
        <taxon>Micrococcales</taxon>
        <taxon>Micrococcaceae</taxon>
        <taxon>Arthrobacter</taxon>
    </lineage>
</organism>
<sequence>MADSRVERLTGGLRRWIPGYDLTMTSFLEQPAWHTTQIPPVPAQASVTRAAAQKWLDGYVSAWKSYDERAIADLWSEAAVWHYPFQTRASGRLEIVAEWMSERDAFIGESFDAKYYPVVVEGDRVVAHGRTVFYKPGTDRVVTAYDNIWFLRFDDSGRCSEFHEWYAGRPEDEPDRAAPNR</sequence>
<dbReference type="AlphaFoldDB" id="A0A7X1NPQ3"/>
<accession>A0A7X1NPQ3</accession>
<evidence type="ECO:0000313" key="2">
    <source>
        <dbReference type="EMBL" id="MPY10732.1"/>
    </source>
</evidence>
<name>A0A7X1NPQ3_9MICC</name>
<dbReference type="InterPro" id="IPR032710">
    <property type="entry name" value="NTF2-like_dom_sf"/>
</dbReference>
<dbReference type="EMBL" id="VJXX01000002">
    <property type="protein sequence ID" value="MPY10732.1"/>
    <property type="molecule type" value="Genomic_DNA"/>
</dbReference>
<dbReference type="OrthoDB" id="8526151at2"/>
<gene>
    <name evidence="2" type="ORF">FNH21_08365</name>
</gene>
<protein>
    <submittedName>
        <fullName evidence="2">Nuclear transport factor 2 family protein</fullName>
    </submittedName>
</protein>
<evidence type="ECO:0000313" key="3">
    <source>
        <dbReference type="Proteomes" id="UP000326464"/>
    </source>
</evidence>
<dbReference type="Proteomes" id="UP000326464">
    <property type="component" value="Unassembled WGS sequence"/>
</dbReference>
<evidence type="ECO:0000259" key="1">
    <source>
        <dbReference type="Pfam" id="PF12680"/>
    </source>
</evidence>
<dbReference type="Gene3D" id="3.10.450.50">
    <property type="match status" value="1"/>
</dbReference>
<dbReference type="SUPFAM" id="SSF54427">
    <property type="entry name" value="NTF2-like"/>
    <property type="match status" value="1"/>
</dbReference>
<dbReference type="Pfam" id="PF12680">
    <property type="entry name" value="SnoaL_2"/>
    <property type="match status" value="1"/>
</dbReference>
<dbReference type="InterPro" id="IPR037401">
    <property type="entry name" value="SnoaL-like"/>
</dbReference>